<name>A0A450VB39_9GAMM</name>
<protein>
    <submittedName>
        <fullName evidence="1">Uncharacterized protein</fullName>
    </submittedName>
</protein>
<evidence type="ECO:0000313" key="1">
    <source>
        <dbReference type="EMBL" id="VFK01989.1"/>
    </source>
</evidence>
<organism evidence="1">
    <name type="scientific">Candidatus Kentrum sp. LFY</name>
    <dbReference type="NCBI Taxonomy" id="2126342"/>
    <lineage>
        <taxon>Bacteria</taxon>
        <taxon>Pseudomonadati</taxon>
        <taxon>Pseudomonadota</taxon>
        <taxon>Gammaproteobacteria</taxon>
        <taxon>Candidatus Kentrum</taxon>
    </lineage>
</organism>
<reference evidence="1" key="1">
    <citation type="submission" date="2019-02" db="EMBL/GenBank/DDBJ databases">
        <authorList>
            <person name="Gruber-Vodicka R. H."/>
            <person name="Seah K. B. B."/>
        </authorList>
    </citation>
    <scope>NUCLEOTIDE SEQUENCE</scope>
    <source>
        <strain evidence="1">BECK_M6</strain>
    </source>
</reference>
<gene>
    <name evidence="1" type="ORF">BECKLFY1418A_GA0070994_11712</name>
</gene>
<sequence>MMRMNGSNRGWRRFYVSEKQKSALQRTWGNPAPKSEPILLRFWHETLIRLFPARLHNRIEFYKALIPPYR</sequence>
<accession>A0A450VB39</accession>
<dbReference type="AlphaFoldDB" id="A0A450VB39"/>
<dbReference type="EMBL" id="CAADFH010000171">
    <property type="protein sequence ID" value="VFK01989.1"/>
    <property type="molecule type" value="Genomic_DNA"/>
</dbReference>
<proteinExistence type="predicted"/>